<gene>
    <name evidence="1" type="ORF">K435DRAFT_792102</name>
</gene>
<name>A0A4S8MJR5_DENBC</name>
<evidence type="ECO:0000313" key="1">
    <source>
        <dbReference type="EMBL" id="THV03040.1"/>
    </source>
</evidence>
<accession>A0A4S8MJR5</accession>
<dbReference type="Proteomes" id="UP000297245">
    <property type="component" value="Unassembled WGS sequence"/>
</dbReference>
<proteinExistence type="predicted"/>
<reference evidence="1 2" key="1">
    <citation type="journal article" date="2019" name="Nat. Ecol. Evol.">
        <title>Megaphylogeny resolves global patterns of mushroom evolution.</title>
        <authorList>
            <person name="Varga T."/>
            <person name="Krizsan K."/>
            <person name="Foldi C."/>
            <person name="Dima B."/>
            <person name="Sanchez-Garcia M."/>
            <person name="Sanchez-Ramirez S."/>
            <person name="Szollosi G.J."/>
            <person name="Szarkandi J.G."/>
            <person name="Papp V."/>
            <person name="Albert L."/>
            <person name="Andreopoulos W."/>
            <person name="Angelini C."/>
            <person name="Antonin V."/>
            <person name="Barry K.W."/>
            <person name="Bougher N.L."/>
            <person name="Buchanan P."/>
            <person name="Buyck B."/>
            <person name="Bense V."/>
            <person name="Catcheside P."/>
            <person name="Chovatia M."/>
            <person name="Cooper J."/>
            <person name="Damon W."/>
            <person name="Desjardin D."/>
            <person name="Finy P."/>
            <person name="Geml J."/>
            <person name="Haridas S."/>
            <person name="Hughes K."/>
            <person name="Justo A."/>
            <person name="Karasinski D."/>
            <person name="Kautmanova I."/>
            <person name="Kiss B."/>
            <person name="Kocsube S."/>
            <person name="Kotiranta H."/>
            <person name="LaButti K.M."/>
            <person name="Lechner B.E."/>
            <person name="Liimatainen K."/>
            <person name="Lipzen A."/>
            <person name="Lukacs Z."/>
            <person name="Mihaltcheva S."/>
            <person name="Morgado L.N."/>
            <person name="Niskanen T."/>
            <person name="Noordeloos M.E."/>
            <person name="Ohm R.A."/>
            <person name="Ortiz-Santana B."/>
            <person name="Ovrebo C."/>
            <person name="Racz N."/>
            <person name="Riley R."/>
            <person name="Savchenko A."/>
            <person name="Shiryaev A."/>
            <person name="Soop K."/>
            <person name="Spirin V."/>
            <person name="Szebenyi C."/>
            <person name="Tomsovsky M."/>
            <person name="Tulloss R.E."/>
            <person name="Uehling J."/>
            <person name="Grigoriev I.V."/>
            <person name="Vagvolgyi C."/>
            <person name="Papp T."/>
            <person name="Martin F.M."/>
            <person name="Miettinen O."/>
            <person name="Hibbett D.S."/>
            <person name="Nagy L.G."/>
        </authorList>
    </citation>
    <scope>NUCLEOTIDE SEQUENCE [LARGE SCALE GENOMIC DNA]</scope>
    <source>
        <strain evidence="1 2">CBS 962.96</strain>
    </source>
</reference>
<organism evidence="1 2">
    <name type="scientific">Dendrothele bispora (strain CBS 962.96)</name>
    <dbReference type="NCBI Taxonomy" id="1314807"/>
    <lineage>
        <taxon>Eukaryota</taxon>
        <taxon>Fungi</taxon>
        <taxon>Dikarya</taxon>
        <taxon>Basidiomycota</taxon>
        <taxon>Agaricomycotina</taxon>
        <taxon>Agaricomycetes</taxon>
        <taxon>Agaricomycetidae</taxon>
        <taxon>Agaricales</taxon>
        <taxon>Agaricales incertae sedis</taxon>
        <taxon>Dendrothele</taxon>
    </lineage>
</organism>
<keyword evidence="2" id="KW-1185">Reference proteome</keyword>
<dbReference type="AlphaFoldDB" id="A0A4S8MJR5"/>
<dbReference type="EMBL" id="ML179071">
    <property type="protein sequence ID" value="THV03040.1"/>
    <property type="molecule type" value="Genomic_DNA"/>
</dbReference>
<evidence type="ECO:0000313" key="2">
    <source>
        <dbReference type="Proteomes" id="UP000297245"/>
    </source>
</evidence>
<protein>
    <submittedName>
        <fullName evidence="1">Uncharacterized protein</fullName>
    </submittedName>
</protein>
<sequence>MSWTPPLNIPIHAHMLHRAVQFAKSTVVQLLPRFKGVGEASGSKIRIASRQQFVEMYTYDMYVCGVWRGKERVRGLQLDILAPKGKFFFKLALLLRLSMTSTSVTRASLSTTFKELQKFLLWREELELASRIGVREERMQTYLWKRANDVQANVFDIREAIQPSVICDYLPIIYLSVYLSTIPHIYPTFRILQSIPESMCEQKRSKRKNVLVSGEKLEKAFRTNSGSIRVYGRKQKKEEDRKSENHTFVGQATSAIVF</sequence>